<evidence type="ECO:0000256" key="1">
    <source>
        <dbReference type="SAM" id="SignalP"/>
    </source>
</evidence>
<proteinExistence type="predicted"/>
<sequence length="104" mass="11850">MLSELCLLALIGWVAVLTLEQAVSLNADLEQKPGVDIMKQAVNELVNEQKTQEGVIGRGDESFSHYLSSPLRRLSNQGLVRKSREFWDKRSQQRTKIRKGEMNH</sequence>
<reference evidence="2" key="1">
    <citation type="submission" date="2020-05" db="UniProtKB">
        <authorList>
            <consortium name="EnsemblMetazoa"/>
        </authorList>
    </citation>
    <scope>IDENTIFICATION</scope>
    <source>
        <strain evidence="2">BB02</strain>
    </source>
</reference>
<feature type="signal peptide" evidence="1">
    <location>
        <begin position="1"/>
        <end position="18"/>
    </location>
</feature>
<accession>A0A2C9L1E6</accession>
<evidence type="ECO:0000313" key="2">
    <source>
        <dbReference type="EnsemblMetazoa" id="BGLB025962-PA"/>
    </source>
</evidence>
<evidence type="ECO:0000313" key="3">
    <source>
        <dbReference type="Proteomes" id="UP000076420"/>
    </source>
</evidence>
<dbReference type="Proteomes" id="UP000076420">
    <property type="component" value="Unassembled WGS sequence"/>
</dbReference>
<dbReference type="KEGG" id="bgt:106073663"/>
<dbReference type="AlphaFoldDB" id="A0A2C9L1E6"/>
<protein>
    <submittedName>
        <fullName evidence="2">Uncharacterized protein</fullName>
    </submittedName>
</protein>
<name>A0A2C9L1E6_BIOGL</name>
<keyword evidence="1" id="KW-0732">Signal</keyword>
<dbReference type="VEuPathDB" id="VectorBase:BGLB025962"/>
<dbReference type="EnsemblMetazoa" id="BGLB025962-RA">
    <property type="protein sequence ID" value="BGLB025962-PA"/>
    <property type="gene ID" value="BGLB025962"/>
</dbReference>
<gene>
    <name evidence="2" type="primary">106073663</name>
</gene>
<organism evidence="2 3">
    <name type="scientific">Biomphalaria glabrata</name>
    <name type="common">Bloodfluke planorb</name>
    <name type="synonym">Freshwater snail</name>
    <dbReference type="NCBI Taxonomy" id="6526"/>
    <lineage>
        <taxon>Eukaryota</taxon>
        <taxon>Metazoa</taxon>
        <taxon>Spiralia</taxon>
        <taxon>Lophotrochozoa</taxon>
        <taxon>Mollusca</taxon>
        <taxon>Gastropoda</taxon>
        <taxon>Heterobranchia</taxon>
        <taxon>Euthyneura</taxon>
        <taxon>Panpulmonata</taxon>
        <taxon>Hygrophila</taxon>
        <taxon>Lymnaeoidea</taxon>
        <taxon>Planorbidae</taxon>
        <taxon>Biomphalaria</taxon>
    </lineage>
</organism>
<feature type="chain" id="PRO_5012948610" evidence="1">
    <location>
        <begin position="19"/>
        <end position="104"/>
    </location>
</feature>